<dbReference type="InterPro" id="IPR025319">
    <property type="entry name" value="DUF4224"/>
</dbReference>
<comment type="caution">
    <text evidence="2">The sequence shown here is derived from an EMBL/GenBank/DDBJ whole genome shotgun (WGS) entry which is preliminary data.</text>
</comment>
<keyword evidence="3" id="KW-1185">Reference proteome</keyword>
<reference evidence="3" key="1">
    <citation type="journal article" date="2019" name="Int. J. Syst. Evol. Microbiol.">
        <title>The Global Catalogue of Microorganisms (GCM) 10K type strain sequencing project: providing services to taxonomists for standard genome sequencing and annotation.</title>
        <authorList>
            <consortium name="The Broad Institute Genomics Platform"/>
            <consortium name="The Broad Institute Genome Sequencing Center for Infectious Disease"/>
            <person name="Wu L."/>
            <person name="Ma J."/>
        </authorList>
    </citation>
    <scope>NUCLEOTIDE SEQUENCE [LARGE SCALE GENOMIC DNA]</scope>
    <source>
        <strain evidence="3">CGMCC 1.16033</strain>
    </source>
</reference>
<dbReference type="Pfam" id="PF13986">
    <property type="entry name" value="DUF4224"/>
    <property type="match status" value="1"/>
</dbReference>
<sequence>MATILNEMLTEQQLIELTGYTKASAQIKQLKLQGIHYHLRSDGKPVVTWTAVNYPFTHRVVANDTLPNFEAISNG</sequence>
<evidence type="ECO:0000259" key="1">
    <source>
        <dbReference type="Pfam" id="PF13986"/>
    </source>
</evidence>
<protein>
    <recommendedName>
        <fullName evidence="1">DUF4224 domain-containing protein</fullName>
    </recommendedName>
</protein>
<dbReference type="Proteomes" id="UP000606498">
    <property type="component" value="Unassembled WGS sequence"/>
</dbReference>
<evidence type="ECO:0000313" key="3">
    <source>
        <dbReference type="Proteomes" id="UP000606498"/>
    </source>
</evidence>
<evidence type="ECO:0000313" key="2">
    <source>
        <dbReference type="EMBL" id="GGE94416.1"/>
    </source>
</evidence>
<gene>
    <name evidence="2" type="ORF">GCM10011520_38410</name>
</gene>
<dbReference type="EMBL" id="BMKO01000019">
    <property type="protein sequence ID" value="GGE94416.1"/>
    <property type="molecule type" value="Genomic_DNA"/>
</dbReference>
<organism evidence="2 3">
    <name type="scientific">Shewanella carassii</name>
    <dbReference type="NCBI Taxonomy" id="1987584"/>
    <lineage>
        <taxon>Bacteria</taxon>
        <taxon>Pseudomonadati</taxon>
        <taxon>Pseudomonadota</taxon>
        <taxon>Gammaproteobacteria</taxon>
        <taxon>Alteromonadales</taxon>
        <taxon>Shewanellaceae</taxon>
        <taxon>Shewanella</taxon>
    </lineage>
</organism>
<name>A0ABQ1TFM9_9GAMM</name>
<dbReference type="RefSeq" id="WP_100143488.1">
    <property type="nucleotide sequence ID" value="NZ_BMKO01000019.1"/>
</dbReference>
<feature type="domain" description="DUF4224" evidence="1">
    <location>
        <begin position="9"/>
        <end position="51"/>
    </location>
</feature>
<accession>A0ABQ1TFM9</accession>
<proteinExistence type="predicted"/>